<dbReference type="Pfam" id="PF03176">
    <property type="entry name" value="MMPL"/>
    <property type="match status" value="2"/>
</dbReference>
<evidence type="ECO:0000256" key="2">
    <source>
        <dbReference type="ARBA" id="ARBA00022475"/>
    </source>
</evidence>
<dbReference type="Gene3D" id="1.20.1640.10">
    <property type="entry name" value="Multidrug efflux transporter AcrB transmembrane domain"/>
    <property type="match status" value="2"/>
</dbReference>
<dbReference type="GO" id="GO:0005886">
    <property type="term" value="C:plasma membrane"/>
    <property type="evidence" value="ECO:0007669"/>
    <property type="project" value="UniProtKB-SubCell"/>
</dbReference>
<evidence type="ECO:0000313" key="9">
    <source>
        <dbReference type="Proteomes" id="UP000568888"/>
    </source>
</evidence>
<feature type="transmembrane region" description="Helical" evidence="6">
    <location>
        <begin position="736"/>
        <end position="757"/>
    </location>
</feature>
<dbReference type="RefSeq" id="WP_183344303.1">
    <property type="nucleotide sequence ID" value="NZ_BLXY01000001.1"/>
</dbReference>
<evidence type="ECO:0000256" key="6">
    <source>
        <dbReference type="SAM" id="Phobius"/>
    </source>
</evidence>
<evidence type="ECO:0000256" key="4">
    <source>
        <dbReference type="ARBA" id="ARBA00022989"/>
    </source>
</evidence>
<feature type="transmembrane region" description="Helical" evidence="6">
    <location>
        <begin position="385"/>
        <end position="408"/>
    </location>
</feature>
<keyword evidence="2" id="KW-1003">Cell membrane</keyword>
<feature type="transmembrane region" description="Helical" evidence="6">
    <location>
        <begin position="267"/>
        <end position="285"/>
    </location>
</feature>
<feature type="transmembrane region" description="Helical" evidence="6">
    <location>
        <begin position="360"/>
        <end position="379"/>
    </location>
</feature>
<feature type="transmembrane region" description="Helical" evidence="6">
    <location>
        <begin position="292"/>
        <end position="313"/>
    </location>
</feature>
<evidence type="ECO:0000256" key="1">
    <source>
        <dbReference type="ARBA" id="ARBA00004651"/>
    </source>
</evidence>
<reference evidence="9" key="1">
    <citation type="submission" date="2020-06" db="EMBL/GenBank/DDBJ databases">
        <title>Draft genomic sequecing of Geomonas sp. Red736.</title>
        <authorList>
            <person name="Itoh H."/>
            <person name="Xu Z.X."/>
            <person name="Ushijima N."/>
            <person name="Masuda Y."/>
            <person name="Shiratori Y."/>
            <person name="Senoo K."/>
        </authorList>
    </citation>
    <scope>NUCLEOTIDE SEQUENCE [LARGE SCALE GENOMIC DNA]</scope>
    <source>
        <strain evidence="9">Red736</strain>
    </source>
</reference>
<keyword evidence="3 6" id="KW-0812">Transmembrane</keyword>
<dbReference type="PANTHER" id="PTHR33406">
    <property type="entry name" value="MEMBRANE PROTEIN MJ1562-RELATED"/>
    <property type="match status" value="1"/>
</dbReference>
<feature type="transmembrane region" description="Helical" evidence="6">
    <location>
        <begin position="319"/>
        <end position="340"/>
    </location>
</feature>
<organism evidence="8 9">
    <name type="scientific">Geomonas paludis</name>
    <dbReference type="NCBI Taxonomy" id="2740185"/>
    <lineage>
        <taxon>Bacteria</taxon>
        <taxon>Pseudomonadati</taxon>
        <taxon>Thermodesulfobacteriota</taxon>
        <taxon>Desulfuromonadia</taxon>
        <taxon>Geobacterales</taxon>
        <taxon>Geobacteraceae</taxon>
        <taxon>Geomonas</taxon>
    </lineage>
</organism>
<dbReference type="AlphaFoldDB" id="A0A6V8MQL5"/>
<evidence type="ECO:0000256" key="5">
    <source>
        <dbReference type="ARBA" id="ARBA00023136"/>
    </source>
</evidence>
<feature type="domain" description="Membrane transport protein MMPL" evidence="7">
    <location>
        <begin position="197"/>
        <end position="410"/>
    </location>
</feature>
<feature type="domain" description="Membrane transport protein MMPL" evidence="7">
    <location>
        <begin position="648"/>
        <end position="785"/>
    </location>
</feature>
<feature type="transmembrane region" description="Helical" evidence="6">
    <location>
        <begin position="650"/>
        <end position="669"/>
    </location>
</feature>
<accession>A0A6V8MQL5</accession>
<protein>
    <recommendedName>
        <fullName evidence="7">Membrane transport protein MMPL domain-containing protein</fullName>
    </recommendedName>
</protein>
<comment type="caution">
    <text evidence="8">The sequence shown here is derived from an EMBL/GenBank/DDBJ whole genome shotgun (WGS) entry which is preliminary data.</text>
</comment>
<dbReference type="PANTHER" id="PTHR33406:SF13">
    <property type="entry name" value="MEMBRANE PROTEIN YDFJ"/>
    <property type="match status" value="1"/>
</dbReference>
<dbReference type="InterPro" id="IPR004869">
    <property type="entry name" value="MMPL_dom"/>
</dbReference>
<dbReference type="EMBL" id="BLXY01000001">
    <property type="protein sequence ID" value="GFO62358.1"/>
    <property type="molecule type" value="Genomic_DNA"/>
</dbReference>
<feature type="transmembrane region" description="Helical" evidence="6">
    <location>
        <begin position="702"/>
        <end position="724"/>
    </location>
</feature>
<feature type="transmembrane region" description="Helical" evidence="6">
    <location>
        <begin position="763"/>
        <end position="785"/>
    </location>
</feature>
<feature type="transmembrane region" description="Helical" evidence="6">
    <location>
        <begin position="676"/>
        <end position="696"/>
    </location>
</feature>
<evidence type="ECO:0000313" key="8">
    <source>
        <dbReference type="EMBL" id="GFO62358.1"/>
    </source>
</evidence>
<name>A0A6V8MQL5_9BACT</name>
<comment type="subcellular location">
    <subcellularLocation>
        <location evidence="1">Cell membrane</location>
        <topology evidence="1">Multi-pass membrane protein</topology>
    </subcellularLocation>
</comment>
<proteinExistence type="predicted"/>
<feature type="transmembrane region" description="Helical" evidence="6">
    <location>
        <begin position="429"/>
        <end position="449"/>
    </location>
</feature>
<keyword evidence="5 6" id="KW-0472">Membrane</keyword>
<dbReference type="Proteomes" id="UP000568888">
    <property type="component" value="Unassembled WGS sequence"/>
</dbReference>
<dbReference type="SUPFAM" id="SSF82866">
    <property type="entry name" value="Multidrug efflux transporter AcrB transmembrane domain"/>
    <property type="match status" value="2"/>
</dbReference>
<dbReference type="InterPro" id="IPR050545">
    <property type="entry name" value="Mycobact_MmpL"/>
</dbReference>
<evidence type="ECO:0000256" key="3">
    <source>
        <dbReference type="ARBA" id="ARBA00022692"/>
    </source>
</evidence>
<evidence type="ECO:0000259" key="7">
    <source>
        <dbReference type="Pfam" id="PF03176"/>
    </source>
</evidence>
<gene>
    <name evidence="8" type="ORF">GMPD_02770</name>
</gene>
<keyword evidence="4 6" id="KW-1133">Transmembrane helix</keyword>
<feature type="transmembrane region" description="Helical" evidence="6">
    <location>
        <begin position="21"/>
        <end position="41"/>
    </location>
</feature>
<sequence>MGEPSLNLFGRLYRYFAGRRRVLYGATLMLVALSLFASSRLRLQDDIVAMLPDDGSSAATDFRLLQLAPFTRKLVVSLKTQAPGDSAALVAAADSLAQGLREAKVGKVSTGPAALGAEFFGFLGTALPNLCGEADLKRLEAASAPGKVRERLREGYEQLFAPEGWALKGKLQADPLSFSDLVLERLRFLNLVPNMRLVQNHFVSADGSSALITVDTTVPMTDSAASRQLMDRVDAAVKTRVPAGFSATVLSGHRYTLANADAVKRDLYLVLTLSIVAVFAIYLVFLRSMSALFVFLVPSSVLAIASGAMALWAPKVFAVTLGFGGVLLGMVDEYATMIYFACRKGGKDPALITAEVARPVLSGALATLLSFGVMLLSVLPGQRQLAVYSMTGIAAALLFSLVVLPHLVRPAPGGSLPFGGMKTLHPPRRMVLALWCAVLAVCAFGATTVRFNGSLQAVNLVPVELKRAEAELNRTWGDLQGKALIFAEGKDLESALELNRRVFDRLAPTLPPGELVSLAPLLPSQAQQRENRARWVSFWQEGRAARLEGDLAREGAAFGFTGAAFAPFLATLKASPAPLNVDGLRAAGLSELVDALVLPGNGSVRVLTLVPDRPELIQRLSRELGTLPGVHLVSESRFGAAMGGSIIHDFTRYLATTGVLVFLLVAAVFRAPSRIALVLVPVVTGVVCMLGIMGLLGLQFNIFNIAATILIIGLCVDYGIFMVSRLEDGGDETSSLAVLVSGLTTLAGLGALALARHPSMQSIGVSVLLGVGTGIPAALFVIPALHRKDKA</sequence>